<keyword evidence="3" id="KW-1185">Reference proteome</keyword>
<sequence length="436" mass="46183">MRSPESPATAPFPSTSTRPDPLRPSSTRTAATAGPSTPVTADSSLSSSTPPTRHTRADASDSAGDGLSVDAVRVVAESPAVPAGDALSIMAQRRSSYPFSSPSDPPGRGQREWQHAGEQNHRDGQTVAVAVAVAPRKTATPSTVPPAAQNPQKLQNSQNLQNPDPHDHAALSSLHPQLSDYRARLARHLELRELSARSLAPTPAPAEKTKVSPVSEEGAASSSPMLTSNTALTNTSTESGQTVRGGMTPAPVAQTPSYPFPRMPSFSHQLPKFVSFPPISPLSRRGTTPLFGHPSGHPPEHRGILDRLLSDSSTPASTFTFEPAATTDYPHSSDFPTPNLYDLSLMLSAEPGLDAWWNTVVQIMRDVYKAERVTLAVPADTTDVENVPWGQRATFNAHQEDKLSLGYMTKGGSSAFQSSEHDAVLDGLAAPHDAAA</sequence>
<dbReference type="OrthoDB" id="5428593at2759"/>
<feature type="compositionally biased region" description="Low complexity" evidence="1">
    <location>
        <begin position="226"/>
        <end position="237"/>
    </location>
</feature>
<gene>
    <name evidence="2" type="ORF">E4U42_001318</name>
</gene>
<reference evidence="2" key="1">
    <citation type="journal article" date="2020" name="bioRxiv">
        <title>Whole genome comparisons of ergot fungi reveals the divergence and evolution of species within the genus Claviceps are the result of varying mechanisms driving genome evolution and host range expansion.</title>
        <authorList>
            <person name="Wyka S.A."/>
            <person name="Mondo S.J."/>
            <person name="Liu M."/>
            <person name="Dettman J."/>
            <person name="Nalam V."/>
            <person name="Broders K.D."/>
        </authorList>
    </citation>
    <scope>NUCLEOTIDE SEQUENCE</scope>
    <source>
        <strain evidence="2">CCC 489</strain>
    </source>
</reference>
<dbReference type="EMBL" id="SRPY01001386">
    <property type="protein sequence ID" value="KAG5913267.1"/>
    <property type="molecule type" value="Genomic_DNA"/>
</dbReference>
<feature type="non-terminal residue" evidence="2">
    <location>
        <position position="436"/>
    </location>
</feature>
<accession>A0A8K0IZ98</accession>
<comment type="caution">
    <text evidence="2">The sequence shown here is derived from an EMBL/GenBank/DDBJ whole genome shotgun (WGS) entry which is preliminary data.</text>
</comment>
<dbReference type="AlphaFoldDB" id="A0A8K0IZ98"/>
<feature type="region of interest" description="Disordered" evidence="1">
    <location>
        <begin position="285"/>
        <end position="305"/>
    </location>
</feature>
<proteinExistence type="predicted"/>
<name>A0A8K0IZ98_9HYPO</name>
<organism evidence="2 3">
    <name type="scientific">Claviceps africana</name>
    <dbReference type="NCBI Taxonomy" id="83212"/>
    <lineage>
        <taxon>Eukaryota</taxon>
        <taxon>Fungi</taxon>
        <taxon>Dikarya</taxon>
        <taxon>Ascomycota</taxon>
        <taxon>Pezizomycotina</taxon>
        <taxon>Sordariomycetes</taxon>
        <taxon>Hypocreomycetidae</taxon>
        <taxon>Hypocreales</taxon>
        <taxon>Clavicipitaceae</taxon>
        <taxon>Claviceps</taxon>
    </lineage>
</organism>
<dbReference type="Proteomes" id="UP000811619">
    <property type="component" value="Unassembled WGS sequence"/>
</dbReference>
<feature type="region of interest" description="Disordered" evidence="1">
    <location>
        <begin position="1"/>
        <end position="65"/>
    </location>
</feature>
<feature type="region of interest" description="Disordered" evidence="1">
    <location>
        <begin position="196"/>
        <end position="260"/>
    </location>
</feature>
<evidence type="ECO:0000256" key="1">
    <source>
        <dbReference type="SAM" id="MobiDB-lite"/>
    </source>
</evidence>
<feature type="compositionally biased region" description="Polar residues" evidence="1">
    <location>
        <begin position="149"/>
        <end position="162"/>
    </location>
</feature>
<evidence type="ECO:0000313" key="2">
    <source>
        <dbReference type="EMBL" id="KAG5913267.1"/>
    </source>
</evidence>
<evidence type="ECO:0000313" key="3">
    <source>
        <dbReference type="Proteomes" id="UP000811619"/>
    </source>
</evidence>
<feature type="region of interest" description="Disordered" evidence="1">
    <location>
        <begin position="78"/>
        <end position="171"/>
    </location>
</feature>
<feature type="compositionally biased region" description="Basic and acidic residues" evidence="1">
    <location>
        <begin position="109"/>
        <end position="124"/>
    </location>
</feature>
<protein>
    <submittedName>
        <fullName evidence="2">Uncharacterized protein</fullName>
    </submittedName>
</protein>
<feature type="compositionally biased region" description="Polar residues" evidence="1">
    <location>
        <begin position="12"/>
        <end position="52"/>
    </location>
</feature>